<dbReference type="AlphaFoldDB" id="A7X5R2"/>
<evidence type="ECO:0000256" key="8">
    <source>
        <dbReference type="ARBA" id="ARBA00022850"/>
    </source>
</evidence>
<keyword evidence="7 12" id="KW-0732">Signal</keyword>
<evidence type="ECO:0000313" key="13">
    <source>
        <dbReference type="EMBL" id="ABU86907.1"/>
    </source>
</evidence>
<dbReference type="InterPro" id="IPR022734">
    <property type="entry name" value="ApoM"/>
</dbReference>
<dbReference type="Pfam" id="PF11032">
    <property type="entry name" value="ApoM"/>
    <property type="match status" value="1"/>
</dbReference>
<evidence type="ECO:0000256" key="10">
    <source>
        <dbReference type="ARBA" id="ARBA00023157"/>
    </source>
</evidence>
<evidence type="ECO:0000256" key="6">
    <source>
        <dbReference type="ARBA" id="ARBA00022525"/>
    </source>
</evidence>
<feature type="chain" id="PRO_5002716859" description="Apolipoprotein M" evidence="12">
    <location>
        <begin position="22"/>
        <end position="187"/>
    </location>
</feature>
<dbReference type="GO" id="GO:0034364">
    <property type="term" value="C:high-density lipoprotein particle"/>
    <property type="evidence" value="ECO:0007669"/>
    <property type="project" value="UniProtKB-KW"/>
</dbReference>
<evidence type="ECO:0000256" key="7">
    <source>
        <dbReference type="ARBA" id="ARBA00022729"/>
    </source>
</evidence>
<keyword evidence="5" id="KW-0813">Transport</keyword>
<reference evidence="13" key="1">
    <citation type="journal article" date="2007" name="Genome Biol.">
        <title>Disruption and pseudoautosomal localization of the major histocompatibility complex in monotremes.</title>
        <authorList>
            <person name="Dohm J.C."/>
            <person name="Tsend-Ayush E."/>
            <person name="Reinhardt R."/>
            <person name="Grutzner F."/>
            <person name="Himmelbauer H."/>
        </authorList>
    </citation>
    <scope>NUCLEOTIDE SEQUENCE</scope>
</reference>
<dbReference type="SUPFAM" id="SSF50814">
    <property type="entry name" value="Lipocalins"/>
    <property type="match status" value="1"/>
</dbReference>
<dbReference type="RefSeq" id="XP_028911244.1">
    <property type="nucleotide sequence ID" value="XM_029055411.2"/>
</dbReference>
<evidence type="ECO:0000256" key="1">
    <source>
        <dbReference type="ARBA" id="ARBA00004613"/>
    </source>
</evidence>
<gene>
    <name evidence="13" type="primary">Apom</name>
</gene>
<comment type="subunit">
    <text evidence="3">Interacts with LRP2; LRP2 mediates APOM renal uptake and subsequent lysosomal degradation.</text>
</comment>
<dbReference type="GeneID" id="103166732"/>
<evidence type="ECO:0000256" key="11">
    <source>
        <dbReference type="ARBA" id="ARBA00025553"/>
    </source>
</evidence>
<keyword evidence="6" id="KW-0964">Secreted</keyword>
<evidence type="ECO:0000256" key="9">
    <source>
        <dbReference type="ARBA" id="ARBA00023055"/>
    </source>
</evidence>
<comment type="function">
    <text evidence="11">Probably involved in lipid transport. Can bind sphingosine-1-phosphate, myristic acid, palmitic acid and stearic acid, retinol, all-trans-retinoic acid and 9-cis-retinoic acid.</text>
</comment>
<dbReference type="Gene3D" id="2.40.128.20">
    <property type="match status" value="1"/>
</dbReference>
<keyword evidence="9" id="KW-0445">Lipid transport</keyword>
<dbReference type="InterPro" id="IPR012674">
    <property type="entry name" value="Calycin"/>
</dbReference>
<evidence type="ECO:0000256" key="3">
    <source>
        <dbReference type="ARBA" id="ARBA00011559"/>
    </source>
</evidence>
<evidence type="ECO:0000256" key="12">
    <source>
        <dbReference type="SAM" id="SignalP"/>
    </source>
</evidence>
<dbReference type="OrthoDB" id="9944312at2759"/>
<accession>A7X5R2</accession>
<organism evidence="13">
    <name type="scientific">Ornithorhynchus anatinus</name>
    <name type="common">Duckbill platypus</name>
    <dbReference type="NCBI Taxonomy" id="9258"/>
    <lineage>
        <taxon>Eukaryota</taxon>
        <taxon>Metazoa</taxon>
        <taxon>Chordata</taxon>
        <taxon>Craniata</taxon>
        <taxon>Vertebrata</taxon>
        <taxon>Euteleostomi</taxon>
        <taxon>Mammalia</taxon>
        <taxon>Monotremata</taxon>
        <taxon>Ornithorhynchidae</taxon>
        <taxon>Ornithorhynchus</taxon>
    </lineage>
</organism>
<name>A7X5R2_ORNAN</name>
<keyword evidence="8" id="KW-0345">HDL</keyword>
<keyword evidence="10" id="KW-1015">Disulfide bond</keyword>
<comment type="similarity">
    <text evidence="2">Belongs to the calycin superfamily. Lipocalin family. Highly divergent.</text>
</comment>
<evidence type="ECO:0000256" key="2">
    <source>
        <dbReference type="ARBA" id="ARBA00007071"/>
    </source>
</evidence>
<feature type="signal peptide" evidence="12">
    <location>
        <begin position="1"/>
        <end position="21"/>
    </location>
</feature>
<comment type="subcellular location">
    <subcellularLocation>
        <location evidence="1">Secreted</location>
    </subcellularLocation>
</comment>
<dbReference type="PANTHER" id="PTHR32028">
    <property type="entry name" value="APOLIPOPROTEIN M"/>
    <property type="match status" value="1"/>
</dbReference>
<sequence length="187" mass="21306">MIHQFWTYLLYLYWSLQNSISRCPGPTPLVIPGPHGEEFPRTYLGYWHFIAGSAPTPDPLATFDPVDNILFHLVPGSTPLELYLRASIRMKNGLCVPREWTYLLAKGTTNLRIEGRPNMKTELFSAPCAESIILKETGQDYERFLMYSRSPAPPARCVNDFQALVSCWNFTLLQTPRQQDACMLTSS</sequence>
<dbReference type="GO" id="GO:0006869">
    <property type="term" value="P:lipid transport"/>
    <property type="evidence" value="ECO:0007669"/>
    <property type="project" value="UniProtKB-KW"/>
</dbReference>
<evidence type="ECO:0000256" key="5">
    <source>
        <dbReference type="ARBA" id="ARBA00022448"/>
    </source>
</evidence>
<evidence type="ECO:0000256" key="4">
    <source>
        <dbReference type="ARBA" id="ARBA00019937"/>
    </source>
</evidence>
<proteinExistence type="inferred from homology"/>
<protein>
    <recommendedName>
        <fullName evidence="4">Apolipoprotein M</fullName>
    </recommendedName>
</protein>
<dbReference type="PANTHER" id="PTHR32028:SF1">
    <property type="entry name" value="APOLIPOPROTEIN M"/>
    <property type="match status" value="1"/>
</dbReference>
<dbReference type="EMBL" id="EU030444">
    <property type="protein sequence ID" value="ABU86907.1"/>
    <property type="molecule type" value="Genomic_DNA"/>
</dbReference>